<sequence length="72" mass="8278">MNTRYRYDSTSQMMTAYDSKIQSTRILSLERTAEKSIADVVEEGAATSSTTYYYREAEKAYLSEKEMQTLSP</sequence>
<dbReference type="Proteomes" id="UP001589758">
    <property type="component" value="Unassembled WGS sequence"/>
</dbReference>
<evidence type="ECO:0008006" key="3">
    <source>
        <dbReference type="Google" id="ProtNLM"/>
    </source>
</evidence>
<keyword evidence="2" id="KW-1185">Reference proteome</keyword>
<protein>
    <recommendedName>
        <fullName evidence="3">YD repeat-containing protein</fullName>
    </recommendedName>
</protein>
<organism evidence="1 2">
    <name type="scientific">Thorsellia kenyensis</name>
    <dbReference type="NCBI Taxonomy" id="1549888"/>
    <lineage>
        <taxon>Bacteria</taxon>
        <taxon>Pseudomonadati</taxon>
        <taxon>Pseudomonadota</taxon>
        <taxon>Gammaproteobacteria</taxon>
        <taxon>Enterobacterales</taxon>
        <taxon>Thorselliaceae</taxon>
        <taxon>Thorsellia</taxon>
    </lineage>
</organism>
<comment type="caution">
    <text evidence="1">The sequence shown here is derived from an EMBL/GenBank/DDBJ whole genome shotgun (WGS) entry which is preliminary data.</text>
</comment>
<reference evidence="1 2" key="1">
    <citation type="submission" date="2024-09" db="EMBL/GenBank/DDBJ databases">
        <authorList>
            <person name="Sun Q."/>
            <person name="Mori K."/>
        </authorList>
    </citation>
    <scope>NUCLEOTIDE SEQUENCE [LARGE SCALE GENOMIC DNA]</scope>
    <source>
        <strain evidence="1 2">CCM 8545</strain>
    </source>
</reference>
<evidence type="ECO:0000313" key="1">
    <source>
        <dbReference type="EMBL" id="MFC0178767.1"/>
    </source>
</evidence>
<proteinExistence type="predicted"/>
<dbReference type="RefSeq" id="WP_385875706.1">
    <property type="nucleotide sequence ID" value="NZ_JBHLXE010000014.1"/>
</dbReference>
<name>A0ABV6C846_9GAMM</name>
<dbReference type="EMBL" id="JBHLXE010000014">
    <property type="protein sequence ID" value="MFC0178767.1"/>
    <property type="molecule type" value="Genomic_DNA"/>
</dbReference>
<evidence type="ECO:0000313" key="2">
    <source>
        <dbReference type="Proteomes" id="UP001589758"/>
    </source>
</evidence>
<accession>A0ABV6C846</accession>
<gene>
    <name evidence="1" type="ORF">ACFFIT_01420</name>
</gene>